<dbReference type="AlphaFoldDB" id="A0A370HSM0"/>
<dbReference type="EMBL" id="QQBC01000014">
    <property type="protein sequence ID" value="RDI61325.1"/>
    <property type="molecule type" value="Genomic_DNA"/>
</dbReference>
<comment type="caution">
    <text evidence="1">The sequence shown here is derived from an EMBL/GenBank/DDBJ whole genome shotgun (WGS) entry which is preliminary data.</text>
</comment>
<gene>
    <name evidence="1" type="ORF">DFR76_11450</name>
</gene>
<organism evidence="1 2">
    <name type="scientific">Nocardia pseudobrasiliensis</name>
    <dbReference type="NCBI Taxonomy" id="45979"/>
    <lineage>
        <taxon>Bacteria</taxon>
        <taxon>Bacillati</taxon>
        <taxon>Actinomycetota</taxon>
        <taxon>Actinomycetes</taxon>
        <taxon>Mycobacteriales</taxon>
        <taxon>Nocardiaceae</taxon>
        <taxon>Nocardia</taxon>
    </lineage>
</organism>
<name>A0A370HSM0_9NOCA</name>
<sequence length="121" mass="12282">MVFEVYVSVAVGNAFGVVFEFVDGELFGAAADSAQQVVVMTGVVAEAVEEFTVLGTLSLHHLFRGEAVQDSVHAGEADAEGGLGAEFGVELLGTAEAVVARQQCEQGALALGAAGGRAGLR</sequence>
<evidence type="ECO:0000313" key="2">
    <source>
        <dbReference type="Proteomes" id="UP000254869"/>
    </source>
</evidence>
<dbReference type="Proteomes" id="UP000254869">
    <property type="component" value="Unassembled WGS sequence"/>
</dbReference>
<accession>A0A370HSM0</accession>
<reference evidence="1 2" key="1">
    <citation type="submission" date="2018-07" db="EMBL/GenBank/DDBJ databases">
        <title>Genomic Encyclopedia of Type Strains, Phase IV (KMG-IV): sequencing the most valuable type-strain genomes for metagenomic binning, comparative biology and taxonomic classification.</title>
        <authorList>
            <person name="Goeker M."/>
        </authorList>
    </citation>
    <scope>NUCLEOTIDE SEQUENCE [LARGE SCALE GENOMIC DNA]</scope>
    <source>
        <strain evidence="1 2">DSM 44290</strain>
    </source>
</reference>
<proteinExistence type="predicted"/>
<protein>
    <submittedName>
        <fullName evidence="1">Uncharacterized protein</fullName>
    </submittedName>
</protein>
<keyword evidence="2" id="KW-1185">Reference proteome</keyword>
<evidence type="ECO:0000313" key="1">
    <source>
        <dbReference type="EMBL" id="RDI61325.1"/>
    </source>
</evidence>